<dbReference type="EMBL" id="WBUI01000015">
    <property type="protein sequence ID" value="KAB2931140.1"/>
    <property type="molecule type" value="Genomic_DNA"/>
</dbReference>
<evidence type="ECO:0000313" key="2">
    <source>
        <dbReference type="EMBL" id="KAB2931140.1"/>
    </source>
</evidence>
<sequence length="340" mass="39280">MQTSKLNALIAFFALLSLFSCNKDKGWTDVLNDFRQRGLPDSSQPANLVGYSFSIGDANSNRVLELCDDNVAYQSDFWWNMTSYVCSIHRGKWSIGEDKNIYFQEEAVCQNIAQDQELCAIADCVATPGDSQPYQAYQLTADNWKVLEKEKWSSYFERTGGSLAHPSGFPNYMMRSYSNETDLCFNNSLKTIAYEKKLAEGIKLYREGRNSEAKHVFMQITFPAKNGDPYYYLGNVQMNLHEYKEAIRSYHYSVRHNYERHNSVFNIACAYSLLHDAKNAKRYLLYNYTRGDSNLQRIMADSDLLFFRQSPEFADFQKQIALIDSGVEPDPDIEIDYNYE</sequence>
<comment type="caution">
    <text evidence="2">The sequence shown here is derived from an EMBL/GenBank/DDBJ whole genome shotgun (WGS) entry which is preliminary data.</text>
</comment>
<keyword evidence="1" id="KW-0732">Signal</keyword>
<accession>A0A833LY29</accession>
<dbReference type="PROSITE" id="PS51257">
    <property type="entry name" value="PROKAR_LIPOPROTEIN"/>
    <property type="match status" value="1"/>
</dbReference>
<organism evidence="2 3">
    <name type="scientific">Leptonema illini</name>
    <dbReference type="NCBI Taxonomy" id="183"/>
    <lineage>
        <taxon>Bacteria</taxon>
        <taxon>Pseudomonadati</taxon>
        <taxon>Spirochaetota</taxon>
        <taxon>Spirochaetia</taxon>
        <taxon>Leptospirales</taxon>
        <taxon>Leptospiraceae</taxon>
        <taxon>Leptonema</taxon>
    </lineage>
</organism>
<dbReference type="AlphaFoldDB" id="A0A833LY29"/>
<reference evidence="2 3" key="1">
    <citation type="submission" date="2019-10" db="EMBL/GenBank/DDBJ databases">
        <title>Extracellular Electron Transfer in a Candidatus Methanoperedens spp. Enrichment Culture.</title>
        <authorList>
            <person name="Berger S."/>
            <person name="Rangel Shaw D."/>
            <person name="Berben T."/>
            <person name="In 'T Zandt M."/>
            <person name="Frank J."/>
            <person name="Reimann J."/>
            <person name="Jetten M.S.M."/>
            <person name="Welte C.U."/>
        </authorList>
    </citation>
    <scope>NUCLEOTIDE SEQUENCE [LARGE SCALE GENOMIC DNA]</scope>
    <source>
        <strain evidence="2">SB12</strain>
    </source>
</reference>
<gene>
    <name evidence="2" type="ORF">F9K24_14400</name>
</gene>
<dbReference type="SUPFAM" id="SSF48452">
    <property type="entry name" value="TPR-like"/>
    <property type="match status" value="1"/>
</dbReference>
<feature type="signal peptide" evidence="1">
    <location>
        <begin position="1"/>
        <end position="22"/>
    </location>
</feature>
<feature type="chain" id="PRO_5032857821" description="Tetratricopeptide repeat protein" evidence="1">
    <location>
        <begin position="23"/>
        <end position="340"/>
    </location>
</feature>
<dbReference type="InterPro" id="IPR011990">
    <property type="entry name" value="TPR-like_helical_dom_sf"/>
</dbReference>
<dbReference type="Gene3D" id="1.25.40.10">
    <property type="entry name" value="Tetratricopeptide repeat domain"/>
    <property type="match status" value="1"/>
</dbReference>
<dbReference type="Proteomes" id="UP000460298">
    <property type="component" value="Unassembled WGS sequence"/>
</dbReference>
<proteinExistence type="predicted"/>
<protein>
    <recommendedName>
        <fullName evidence="4">Tetratricopeptide repeat protein</fullName>
    </recommendedName>
</protein>
<evidence type="ECO:0008006" key="4">
    <source>
        <dbReference type="Google" id="ProtNLM"/>
    </source>
</evidence>
<evidence type="ECO:0000256" key="1">
    <source>
        <dbReference type="SAM" id="SignalP"/>
    </source>
</evidence>
<name>A0A833LY29_9LEPT</name>
<evidence type="ECO:0000313" key="3">
    <source>
        <dbReference type="Proteomes" id="UP000460298"/>
    </source>
</evidence>